<dbReference type="InterPro" id="IPR001041">
    <property type="entry name" value="2Fe-2S_ferredoxin-type"/>
</dbReference>
<keyword evidence="11" id="KW-1185">Reference proteome</keyword>
<dbReference type="PROSITE" id="PS51384">
    <property type="entry name" value="FAD_FR"/>
    <property type="match status" value="1"/>
</dbReference>
<sequence>MAGPSLLSRLASTLLHPLTPQDVLGLLDPVHSSRQLRGVVNSVRRETPGTATIAFRPGPGWRLHDAGQWARIGVDVDGVRQWRSYSLSAPAGADPEITVSDIGLVSGTLVRRTVPGDVLFLDVPEGDFTLPEEPRPLLMLTAGSGLTPVMSMIRTLVPARRDADVVLVHSSRTPETALFREELAELADQFPGLRVVHRHTADEGRLDLSSPAELEALCPDWRERAAYACGPAPFLDDAEDLWRREAGGELRIERFRADFAPGVAGAGGRVVFEHSDAEADAPGDVPLLIVAEEAGVAAPAGCRMGICHACLTPLRSGQVTDLRSGEVHGEPGDLVQTCVSAAAGPVSLDL</sequence>
<keyword evidence="6" id="KW-0560">Oxidoreductase</keyword>
<dbReference type="Gene3D" id="3.40.50.80">
    <property type="entry name" value="Nucleotide-binding domain of ferredoxin-NADP reductase (FNR) module"/>
    <property type="match status" value="1"/>
</dbReference>
<dbReference type="CDD" id="cd00207">
    <property type="entry name" value="fer2"/>
    <property type="match status" value="1"/>
</dbReference>
<keyword evidence="4" id="KW-0479">Metal-binding</keyword>
<name>A0A7W9JLK1_9MICC</name>
<dbReference type="Proteomes" id="UP000567246">
    <property type="component" value="Unassembled WGS sequence"/>
</dbReference>
<dbReference type="EMBL" id="JACHMW010000001">
    <property type="protein sequence ID" value="MBB5849492.1"/>
    <property type="molecule type" value="Genomic_DNA"/>
</dbReference>
<dbReference type="PRINTS" id="PR00410">
    <property type="entry name" value="PHEHYDRXLASE"/>
</dbReference>
<evidence type="ECO:0000313" key="10">
    <source>
        <dbReference type="EMBL" id="MBB5849492.1"/>
    </source>
</evidence>
<keyword evidence="2" id="KW-0285">Flavoprotein</keyword>
<evidence type="ECO:0000256" key="6">
    <source>
        <dbReference type="ARBA" id="ARBA00023002"/>
    </source>
</evidence>
<dbReference type="RefSeq" id="WP_184173081.1">
    <property type="nucleotide sequence ID" value="NZ_BAABAG010000012.1"/>
</dbReference>
<dbReference type="CDD" id="cd06216">
    <property type="entry name" value="FNR_iron_sulfur_binding_2"/>
    <property type="match status" value="1"/>
</dbReference>
<keyword evidence="3" id="KW-0001">2Fe-2S</keyword>
<keyword evidence="7" id="KW-0408">Iron</keyword>
<dbReference type="InterPro" id="IPR017927">
    <property type="entry name" value="FAD-bd_FR_type"/>
</dbReference>
<dbReference type="GO" id="GO:0051537">
    <property type="term" value="F:2 iron, 2 sulfur cluster binding"/>
    <property type="evidence" value="ECO:0007669"/>
    <property type="project" value="UniProtKB-KW"/>
</dbReference>
<feature type="domain" description="FAD-binding FR-type" evidence="9">
    <location>
        <begin position="33"/>
        <end position="131"/>
    </location>
</feature>
<dbReference type="InterPro" id="IPR017938">
    <property type="entry name" value="Riboflavin_synthase-like_b-brl"/>
</dbReference>
<evidence type="ECO:0000256" key="1">
    <source>
        <dbReference type="ARBA" id="ARBA00001974"/>
    </source>
</evidence>
<keyword evidence="5" id="KW-0274">FAD</keyword>
<dbReference type="GO" id="GO:0046872">
    <property type="term" value="F:metal ion binding"/>
    <property type="evidence" value="ECO:0007669"/>
    <property type="project" value="UniProtKB-KW"/>
</dbReference>
<dbReference type="InterPro" id="IPR036010">
    <property type="entry name" value="2Fe-2S_ferredoxin-like_sf"/>
</dbReference>
<dbReference type="SUPFAM" id="SSF63380">
    <property type="entry name" value="Riboflavin synthase domain-like"/>
    <property type="match status" value="1"/>
</dbReference>
<dbReference type="SUPFAM" id="SSF52343">
    <property type="entry name" value="Ferredoxin reductase-like, C-terminal NADP-linked domain"/>
    <property type="match status" value="1"/>
</dbReference>
<dbReference type="InterPro" id="IPR039261">
    <property type="entry name" value="FNR_nucleotide-bd"/>
</dbReference>
<evidence type="ECO:0000256" key="4">
    <source>
        <dbReference type="ARBA" id="ARBA00022723"/>
    </source>
</evidence>
<dbReference type="InterPro" id="IPR050415">
    <property type="entry name" value="MRET"/>
</dbReference>
<dbReference type="InterPro" id="IPR012675">
    <property type="entry name" value="Beta-grasp_dom_sf"/>
</dbReference>
<accession>A0A7W9JLK1</accession>
<evidence type="ECO:0000256" key="7">
    <source>
        <dbReference type="ARBA" id="ARBA00023004"/>
    </source>
</evidence>
<protein>
    <submittedName>
        <fullName evidence="10">Ferredoxin-NADP reductase</fullName>
    </submittedName>
</protein>
<gene>
    <name evidence="10" type="ORF">HDA33_002056</name>
</gene>
<evidence type="ECO:0000259" key="9">
    <source>
        <dbReference type="PROSITE" id="PS51384"/>
    </source>
</evidence>
<comment type="cofactor">
    <cofactor evidence="1">
        <name>FAD</name>
        <dbReference type="ChEBI" id="CHEBI:57692"/>
    </cofactor>
</comment>
<organism evidence="10 11">
    <name type="scientific">Micrococcus endophyticus</name>
    <dbReference type="NCBI Taxonomy" id="455343"/>
    <lineage>
        <taxon>Bacteria</taxon>
        <taxon>Bacillati</taxon>
        <taxon>Actinomycetota</taxon>
        <taxon>Actinomycetes</taxon>
        <taxon>Micrococcales</taxon>
        <taxon>Micrococcaceae</taxon>
        <taxon>Micrococcus</taxon>
    </lineage>
</organism>
<dbReference type="PANTHER" id="PTHR47354">
    <property type="entry name" value="NADH OXIDOREDUCTASE HCR"/>
    <property type="match status" value="1"/>
</dbReference>
<dbReference type="InterPro" id="IPR001433">
    <property type="entry name" value="OxRdtase_FAD/NAD-bd"/>
</dbReference>
<evidence type="ECO:0000256" key="8">
    <source>
        <dbReference type="ARBA" id="ARBA00023014"/>
    </source>
</evidence>
<dbReference type="PANTHER" id="PTHR47354:SF6">
    <property type="entry name" value="NADH OXIDOREDUCTASE HCR"/>
    <property type="match status" value="1"/>
</dbReference>
<evidence type="ECO:0000313" key="11">
    <source>
        <dbReference type="Proteomes" id="UP000567246"/>
    </source>
</evidence>
<reference evidence="10 11" key="1">
    <citation type="submission" date="2020-08" db="EMBL/GenBank/DDBJ databases">
        <title>Sequencing the genomes of 1000 actinobacteria strains.</title>
        <authorList>
            <person name="Klenk H.-P."/>
        </authorList>
    </citation>
    <scope>NUCLEOTIDE SEQUENCE [LARGE SCALE GENOMIC DNA]</scope>
    <source>
        <strain evidence="10 11">DSM 17945</strain>
    </source>
</reference>
<evidence type="ECO:0000256" key="5">
    <source>
        <dbReference type="ARBA" id="ARBA00022827"/>
    </source>
</evidence>
<comment type="caution">
    <text evidence="10">The sequence shown here is derived from an EMBL/GenBank/DDBJ whole genome shotgun (WGS) entry which is preliminary data.</text>
</comment>
<dbReference type="Pfam" id="PF00175">
    <property type="entry name" value="NAD_binding_1"/>
    <property type="match status" value="1"/>
</dbReference>
<dbReference type="GO" id="GO:0016491">
    <property type="term" value="F:oxidoreductase activity"/>
    <property type="evidence" value="ECO:0007669"/>
    <property type="project" value="UniProtKB-KW"/>
</dbReference>
<dbReference type="Gene3D" id="2.40.30.10">
    <property type="entry name" value="Translation factors"/>
    <property type="match status" value="1"/>
</dbReference>
<dbReference type="AlphaFoldDB" id="A0A7W9JLK1"/>
<keyword evidence="8" id="KW-0411">Iron-sulfur</keyword>
<dbReference type="SUPFAM" id="SSF54292">
    <property type="entry name" value="2Fe-2S ferredoxin-like"/>
    <property type="match status" value="1"/>
</dbReference>
<dbReference type="Pfam" id="PF00111">
    <property type="entry name" value="Fer2"/>
    <property type="match status" value="1"/>
</dbReference>
<proteinExistence type="predicted"/>
<dbReference type="Gene3D" id="3.10.20.30">
    <property type="match status" value="1"/>
</dbReference>
<evidence type="ECO:0000256" key="2">
    <source>
        <dbReference type="ARBA" id="ARBA00022630"/>
    </source>
</evidence>
<evidence type="ECO:0000256" key="3">
    <source>
        <dbReference type="ARBA" id="ARBA00022714"/>
    </source>
</evidence>